<name>A0ACB5R968_9CLOT</name>
<keyword evidence="1" id="KW-0418">Kinase</keyword>
<protein>
    <submittedName>
        <fullName evidence="1">Diacylglycerol kinase</fullName>
    </submittedName>
</protein>
<organism evidence="1 2">
    <name type="scientific">Inconstantimicrobium mannanitabidum</name>
    <dbReference type="NCBI Taxonomy" id="1604901"/>
    <lineage>
        <taxon>Bacteria</taxon>
        <taxon>Bacillati</taxon>
        <taxon>Bacillota</taxon>
        <taxon>Clostridia</taxon>
        <taxon>Eubacteriales</taxon>
        <taxon>Clostridiaceae</taxon>
        <taxon>Inconstantimicrobium</taxon>
    </lineage>
</organism>
<dbReference type="EMBL" id="BROD01000001">
    <property type="protein sequence ID" value="GKX65582.1"/>
    <property type="molecule type" value="Genomic_DNA"/>
</dbReference>
<keyword evidence="2" id="KW-1185">Reference proteome</keyword>
<sequence>MKVRKLVDSFNYAINGILDTLRTQRNMQIHFAVTVIVLISCLLFDISKIEFLILSITICMVISAELVNTAIESVVDLAANYYHPVAKIAKNAAAGAVLITAVNAVVVGYIIFWDKLTNITFKVLGAIKSSSPYTIFIALVLVCILTIIVKAYFGEGTPLKGGMPSGHSALSFSLATAITLITEQPICIVLSFLMALITAQSRVDAEVHSIWEVAAGAVFGTLLTILVFKIFAGQ</sequence>
<evidence type="ECO:0000313" key="2">
    <source>
        <dbReference type="Proteomes" id="UP001058074"/>
    </source>
</evidence>
<dbReference type="Proteomes" id="UP001058074">
    <property type="component" value="Unassembled WGS sequence"/>
</dbReference>
<gene>
    <name evidence="1" type="ORF">rsdtw13_08400</name>
</gene>
<keyword evidence="1" id="KW-0808">Transferase</keyword>
<accession>A0ACB5R968</accession>
<reference evidence="1" key="1">
    <citation type="journal article" date="2025" name="Int. J. Syst. Evol. Microbiol.">
        <title>Inconstantimicrobium mannanitabidum sp. nov., a novel member of the family Clostridiaceae isolated from anoxic soil under the treatment of reductive soil disinfestation.</title>
        <authorList>
            <person name="Ueki A."/>
            <person name="Tonouchi A."/>
            <person name="Honma S."/>
            <person name="Kaku N."/>
            <person name="Ueki K."/>
        </authorList>
    </citation>
    <scope>NUCLEOTIDE SEQUENCE</scope>
    <source>
        <strain evidence="1">TW13</strain>
    </source>
</reference>
<comment type="caution">
    <text evidence="1">The sequence shown here is derived from an EMBL/GenBank/DDBJ whole genome shotgun (WGS) entry which is preliminary data.</text>
</comment>
<evidence type="ECO:0000313" key="1">
    <source>
        <dbReference type="EMBL" id="GKX65582.1"/>
    </source>
</evidence>
<proteinExistence type="predicted"/>